<feature type="domain" description="D-isomer specific 2-hydroxyacid dehydrogenase NAD-binding" evidence="4">
    <location>
        <begin position="142"/>
        <end position="289"/>
    </location>
</feature>
<evidence type="ECO:0000313" key="6">
    <source>
        <dbReference type="Proteomes" id="UP000034595"/>
    </source>
</evidence>
<dbReference type="EMBL" id="LCJQ01000002">
    <property type="protein sequence ID" value="KKT82131.1"/>
    <property type="molecule type" value="Genomic_DNA"/>
</dbReference>
<dbReference type="InterPro" id="IPR050223">
    <property type="entry name" value="D-isomer_2-hydroxyacid_DH"/>
</dbReference>
<reference evidence="5 6" key="1">
    <citation type="journal article" date="2015" name="Nature">
        <title>rRNA introns, odd ribosomes, and small enigmatic genomes across a large radiation of phyla.</title>
        <authorList>
            <person name="Brown C.T."/>
            <person name="Hug L.A."/>
            <person name="Thomas B.C."/>
            <person name="Sharon I."/>
            <person name="Castelle C.J."/>
            <person name="Singh A."/>
            <person name="Wilkins M.J."/>
            <person name="Williams K.H."/>
            <person name="Banfield J.F."/>
        </authorList>
    </citation>
    <scope>NUCLEOTIDE SEQUENCE [LARGE SCALE GENOMIC DNA]</scope>
</reference>
<dbReference type="SUPFAM" id="SSF51735">
    <property type="entry name" value="NAD(P)-binding Rossmann-fold domains"/>
    <property type="match status" value="1"/>
</dbReference>
<accession>A0A0G1KEK1</accession>
<dbReference type="GO" id="GO:0030267">
    <property type="term" value="F:glyoxylate reductase (NADPH) activity"/>
    <property type="evidence" value="ECO:0007669"/>
    <property type="project" value="TreeGrafter"/>
</dbReference>
<evidence type="ECO:0000259" key="4">
    <source>
        <dbReference type="Pfam" id="PF02826"/>
    </source>
</evidence>
<dbReference type="PANTHER" id="PTHR10996">
    <property type="entry name" value="2-HYDROXYACID DEHYDROGENASE-RELATED"/>
    <property type="match status" value="1"/>
</dbReference>
<gene>
    <name evidence="5" type="ORF">UW78_C0002G0012</name>
</gene>
<keyword evidence="1 2" id="KW-0560">Oxidoreductase</keyword>
<dbReference type="InterPro" id="IPR006139">
    <property type="entry name" value="D-isomer_2_OHA_DH_cat_dom"/>
</dbReference>
<dbReference type="PROSITE" id="PS00065">
    <property type="entry name" value="D_2_HYDROXYACID_DH_1"/>
    <property type="match status" value="1"/>
</dbReference>
<dbReference type="SUPFAM" id="SSF52283">
    <property type="entry name" value="Formate/glycerate dehydrogenase catalytic domain-like"/>
    <property type="match status" value="1"/>
</dbReference>
<dbReference type="InterPro" id="IPR006140">
    <property type="entry name" value="D-isomer_DH_NAD-bd"/>
</dbReference>
<dbReference type="InterPro" id="IPR029752">
    <property type="entry name" value="D-isomer_DH_CS1"/>
</dbReference>
<dbReference type="Gene3D" id="3.40.50.720">
    <property type="entry name" value="NAD(P)-binding Rossmann-like Domain"/>
    <property type="match status" value="2"/>
</dbReference>
<evidence type="ECO:0000259" key="3">
    <source>
        <dbReference type="Pfam" id="PF00389"/>
    </source>
</evidence>
<evidence type="ECO:0000313" key="5">
    <source>
        <dbReference type="EMBL" id="KKT82131.1"/>
    </source>
</evidence>
<protein>
    <submittedName>
        <fullName evidence="5">Glycerate dehydrogenase</fullName>
    </submittedName>
</protein>
<comment type="similarity">
    <text evidence="2">Belongs to the D-isomer specific 2-hydroxyacid dehydrogenase family.</text>
</comment>
<evidence type="ECO:0000256" key="2">
    <source>
        <dbReference type="RuleBase" id="RU003719"/>
    </source>
</evidence>
<organism evidence="5 6">
    <name type="scientific">Candidatus Azambacteria bacterium GW2011_GWA1_44_9</name>
    <dbReference type="NCBI Taxonomy" id="1618610"/>
    <lineage>
        <taxon>Bacteria</taxon>
        <taxon>Candidatus Azamiibacteriota</taxon>
    </lineage>
</organism>
<sequence>MKVVAVGGYIFFKKETYARLTKVSDFMHIKEEPSEKVLGDAAKQADIVVTYGKITPSFIKKYRHLKAIIVLSTGKEDLESAEMLNAASDSDTLLMYTPKYSTQSVAEYTLAALFSLQSKILLATRASFLDQSFGVLDSQRVCLTNSTVGIVGLGHIGAYVANILSKLDINTLAYTKHPDGKKLDDYRGFLTFSPTLEHLSSNSNFVVVTCSLNPETVAFLNKTSFFDHLKADVGLINTARGRIFNPDDLYKFISEKKKSCLFVDVLDFDLETNNKLRQLPNVFVTPHIAFNSLESLYNCTDVVVEDIGSILAGKPINIVK</sequence>
<dbReference type="GO" id="GO:0005829">
    <property type="term" value="C:cytosol"/>
    <property type="evidence" value="ECO:0007669"/>
    <property type="project" value="TreeGrafter"/>
</dbReference>
<dbReference type="Pfam" id="PF02826">
    <property type="entry name" value="2-Hacid_dh_C"/>
    <property type="match status" value="1"/>
</dbReference>
<evidence type="ECO:0000256" key="1">
    <source>
        <dbReference type="ARBA" id="ARBA00023002"/>
    </source>
</evidence>
<comment type="caution">
    <text evidence="5">The sequence shown here is derived from an EMBL/GenBank/DDBJ whole genome shotgun (WGS) entry which is preliminary data.</text>
</comment>
<dbReference type="GO" id="GO:0051287">
    <property type="term" value="F:NAD binding"/>
    <property type="evidence" value="ECO:0007669"/>
    <property type="project" value="InterPro"/>
</dbReference>
<name>A0A0G1KEK1_9BACT</name>
<dbReference type="Proteomes" id="UP000034595">
    <property type="component" value="Unassembled WGS sequence"/>
</dbReference>
<dbReference type="InterPro" id="IPR036291">
    <property type="entry name" value="NAD(P)-bd_dom_sf"/>
</dbReference>
<dbReference type="AlphaFoldDB" id="A0A0G1KEK1"/>
<dbReference type="PANTHER" id="PTHR10996:SF283">
    <property type="entry name" value="GLYOXYLATE_HYDROXYPYRUVATE REDUCTASE B"/>
    <property type="match status" value="1"/>
</dbReference>
<proteinExistence type="inferred from homology"/>
<feature type="domain" description="D-isomer specific 2-hydroxyacid dehydrogenase catalytic" evidence="3">
    <location>
        <begin position="26"/>
        <end position="319"/>
    </location>
</feature>
<dbReference type="GO" id="GO:0016618">
    <property type="term" value="F:hydroxypyruvate reductase [NAD(P)H] activity"/>
    <property type="evidence" value="ECO:0007669"/>
    <property type="project" value="TreeGrafter"/>
</dbReference>
<dbReference type="Pfam" id="PF00389">
    <property type="entry name" value="2-Hacid_dh"/>
    <property type="match status" value="1"/>
</dbReference>